<dbReference type="GO" id="GO:0005886">
    <property type="term" value="C:plasma membrane"/>
    <property type="evidence" value="ECO:0007669"/>
    <property type="project" value="UniProtKB-SubCell"/>
</dbReference>
<accession>A3DMD9</accession>
<evidence type="ECO:0000256" key="5">
    <source>
        <dbReference type="ARBA" id="ARBA00023136"/>
    </source>
</evidence>
<evidence type="ECO:0000256" key="4">
    <source>
        <dbReference type="ARBA" id="ARBA00022989"/>
    </source>
</evidence>
<dbReference type="RefSeq" id="WP_011838990.1">
    <property type="nucleotide sequence ID" value="NC_009033.1"/>
</dbReference>
<feature type="transmembrane region" description="Helical" evidence="6">
    <location>
        <begin position="91"/>
        <end position="116"/>
    </location>
</feature>
<dbReference type="EMBL" id="CP000575">
    <property type="protein sequence ID" value="ABN69799.1"/>
    <property type="molecule type" value="Genomic_DNA"/>
</dbReference>
<sequence>MIEDVINLLSATLFSMTPILLAATGEIITEKAGVVNIGLEGIFIVSSFSAAVATLVLGNNPLLGLSIGAFIGLLAGVLHGIISVYLRGDQIIAGVGFNSFAYGISVLGMIGLWGSYSSSPTVNKMQNIQLSMAKNTVLTIPPLALLAILVGIIAWWFLEKTKWGLRLRACGEEPRAAEAMGVNVFRTRFYATVIGGTLTGIGGAFLVVGWLGSFIKTISAGRGFIALAIVAFSNWNPLMAILGAFIFGFFDALSTYLPLKIQSITGQQFTAEANLFLTIPYIATLVIVAAIMKRVKMPRALGKPYIKE</sequence>
<keyword evidence="5 6" id="KW-0472">Membrane</keyword>
<organism evidence="7 8">
    <name type="scientific">Staphylothermus marinus (strain ATCC 43588 / DSM 3639 / JCM 9404 / F1)</name>
    <dbReference type="NCBI Taxonomy" id="399550"/>
    <lineage>
        <taxon>Archaea</taxon>
        <taxon>Thermoproteota</taxon>
        <taxon>Thermoprotei</taxon>
        <taxon>Desulfurococcales</taxon>
        <taxon>Desulfurococcaceae</taxon>
        <taxon>Staphylothermus</taxon>
    </lineage>
</organism>
<keyword evidence="3 6" id="KW-0812">Transmembrane</keyword>
<dbReference type="OrthoDB" id="372203at2157"/>
<dbReference type="InterPro" id="IPR001851">
    <property type="entry name" value="ABC_transp_permease"/>
</dbReference>
<evidence type="ECO:0000313" key="7">
    <source>
        <dbReference type="EMBL" id="ABN69799.1"/>
    </source>
</evidence>
<keyword evidence="2" id="KW-1003">Cell membrane</keyword>
<name>A3DMD9_STAMF</name>
<reference evidence="7 8" key="2">
    <citation type="journal article" date="2009" name="Stand. Genomic Sci.">
        <title>Complete genome sequence of Staphylothermus marinus Stetter and Fiala 1986 type strain F1.</title>
        <authorList>
            <person name="Anderson I.J."/>
            <person name="Sun H."/>
            <person name="Lapidus A."/>
            <person name="Copeland A."/>
            <person name="Glavina Del Rio T."/>
            <person name="Tice H."/>
            <person name="Dalin E."/>
            <person name="Lucas S."/>
            <person name="Barry K."/>
            <person name="Land M."/>
            <person name="Richardson P."/>
            <person name="Huber H."/>
            <person name="Kyrpides N.C."/>
        </authorList>
    </citation>
    <scope>NUCLEOTIDE SEQUENCE [LARGE SCALE GENOMIC DNA]</scope>
    <source>
        <strain evidence="8">ATCC 43588 / DSM 3639 / JCM 9404 / F1</strain>
    </source>
</reference>
<dbReference type="CDD" id="cd06580">
    <property type="entry name" value="TM_PBP1_transp_TpRbsC_like"/>
    <property type="match status" value="1"/>
</dbReference>
<dbReference type="AlphaFoldDB" id="A3DMD9"/>
<evidence type="ECO:0000256" key="3">
    <source>
        <dbReference type="ARBA" id="ARBA00022692"/>
    </source>
</evidence>
<dbReference type="Pfam" id="PF02653">
    <property type="entry name" value="BPD_transp_2"/>
    <property type="match status" value="1"/>
</dbReference>
<keyword evidence="8" id="KW-1185">Reference proteome</keyword>
<gene>
    <name evidence="7" type="ordered locus">Smar_0695</name>
</gene>
<protein>
    <submittedName>
        <fullName evidence="7">Inner-membrane translocator</fullName>
    </submittedName>
</protein>
<evidence type="ECO:0000256" key="1">
    <source>
        <dbReference type="ARBA" id="ARBA00004651"/>
    </source>
</evidence>
<dbReference type="GO" id="GO:0022857">
    <property type="term" value="F:transmembrane transporter activity"/>
    <property type="evidence" value="ECO:0007669"/>
    <property type="project" value="InterPro"/>
</dbReference>
<evidence type="ECO:0000256" key="2">
    <source>
        <dbReference type="ARBA" id="ARBA00022475"/>
    </source>
</evidence>
<feature type="transmembrane region" description="Helical" evidence="6">
    <location>
        <begin position="273"/>
        <end position="292"/>
    </location>
</feature>
<dbReference type="PANTHER" id="PTHR43370">
    <property type="entry name" value="SUGAR ABC TRANSPORTER INTEGRAL MEMBRANE PROTEIN-RELATED"/>
    <property type="match status" value="1"/>
</dbReference>
<proteinExistence type="predicted"/>
<dbReference type="KEGG" id="smr:Smar_0695"/>
<feature type="transmembrane region" description="Helical" evidence="6">
    <location>
        <begin position="62"/>
        <end position="85"/>
    </location>
</feature>
<dbReference type="eggNOG" id="arCOG00261">
    <property type="taxonomic scope" value="Archaea"/>
</dbReference>
<dbReference type="GeneID" id="4907800"/>
<feature type="transmembrane region" description="Helical" evidence="6">
    <location>
        <begin position="35"/>
        <end position="57"/>
    </location>
</feature>
<comment type="subcellular location">
    <subcellularLocation>
        <location evidence="1">Cell membrane</location>
        <topology evidence="1">Multi-pass membrane protein</topology>
    </subcellularLocation>
</comment>
<evidence type="ECO:0000256" key="6">
    <source>
        <dbReference type="SAM" id="Phobius"/>
    </source>
</evidence>
<feature type="transmembrane region" description="Helical" evidence="6">
    <location>
        <begin position="224"/>
        <end position="250"/>
    </location>
</feature>
<feature type="transmembrane region" description="Helical" evidence="6">
    <location>
        <begin position="137"/>
        <end position="158"/>
    </location>
</feature>
<evidence type="ECO:0000313" key="8">
    <source>
        <dbReference type="Proteomes" id="UP000000254"/>
    </source>
</evidence>
<reference evidence="8" key="1">
    <citation type="journal article" date="2009" name="BMC Genomics">
        <title>The complete genome sequence of Staphylothermus marinus reveals differences in sulfur metabolism among heterotrophic Crenarchaeota.</title>
        <authorList>
            <person name="Anderson I.J."/>
            <person name="Dharmarajan L."/>
            <person name="Rodriguez J."/>
            <person name="Hooper S."/>
            <person name="Porat I."/>
            <person name="Ulrich L.E."/>
            <person name="Elkins J.G."/>
            <person name="Mavromatis K."/>
            <person name="Sun H."/>
            <person name="Land M."/>
            <person name="Lapidus A."/>
            <person name="Lucas S."/>
            <person name="Barry K."/>
            <person name="Huber H."/>
            <person name="Zhulin I.B."/>
            <person name="Whitman W.B."/>
            <person name="Mukhopadhyay B."/>
            <person name="Woese C."/>
            <person name="Bristow J."/>
            <person name="Kyrpides N."/>
        </authorList>
    </citation>
    <scope>NUCLEOTIDE SEQUENCE [LARGE SCALE GENOMIC DNA]</scope>
    <source>
        <strain evidence="8">ATCC 43588 / DSM 3639 / JCM 9404 / F1</strain>
    </source>
</reference>
<dbReference type="Proteomes" id="UP000000254">
    <property type="component" value="Chromosome"/>
</dbReference>
<dbReference type="STRING" id="399550.Smar_0695"/>
<dbReference type="HOGENOM" id="CLU_040769_1_2_2"/>
<feature type="transmembrane region" description="Helical" evidence="6">
    <location>
        <begin position="189"/>
        <end position="212"/>
    </location>
</feature>
<dbReference type="PANTHER" id="PTHR43370:SF1">
    <property type="entry name" value="GUANOSINE ABC TRANSPORTER PERMEASE PROTEIN NUPQ"/>
    <property type="match status" value="1"/>
</dbReference>
<keyword evidence="4 6" id="KW-1133">Transmembrane helix</keyword>